<sequence>MPRLISSRRQIKLLERIVLKYDTLITIVTTHMDSYTVDEIESVLLAQERCIKKATKALDSNLNVNLATHSENSIDKKKSYNSSENDFSTFV</sequence>
<feature type="region of interest" description="Disordered" evidence="1">
    <location>
        <begin position="71"/>
        <end position="91"/>
    </location>
</feature>
<dbReference type="EMBL" id="QGNW01000890">
    <property type="protein sequence ID" value="RVW59484.1"/>
    <property type="molecule type" value="Genomic_DNA"/>
</dbReference>
<evidence type="ECO:0000313" key="2">
    <source>
        <dbReference type="EMBL" id="RVW59484.1"/>
    </source>
</evidence>
<gene>
    <name evidence="2" type="ORF">CK203_104134</name>
</gene>
<name>A0A438FHL3_VITVI</name>
<dbReference type="AlphaFoldDB" id="A0A438FHL3"/>
<organism evidence="2 3">
    <name type="scientific">Vitis vinifera</name>
    <name type="common">Grape</name>
    <dbReference type="NCBI Taxonomy" id="29760"/>
    <lineage>
        <taxon>Eukaryota</taxon>
        <taxon>Viridiplantae</taxon>
        <taxon>Streptophyta</taxon>
        <taxon>Embryophyta</taxon>
        <taxon>Tracheophyta</taxon>
        <taxon>Spermatophyta</taxon>
        <taxon>Magnoliopsida</taxon>
        <taxon>eudicotyledons</taxon>
        <taxon>Gunneridae</taxon>
        <taxon>Pentapetalae</taxon>
        <taxon>rosids</taxon>
        <taxon>Vitales</taxon>
        <taxon>Vitaceae</taxon>
        <taxon>Viteae</taxon>
        <taxon>Vitis</taxon>
    </lineage>
</organism>
<reference evidence="2 3" key="1">
    <citation type="journal article" date="2018" name="PLoS Genet.">
        <title>Population sequencing reveals clonal diversity and ancestral inbreeding in the grapevine cultivar Chardonnay.</title>
        <authorList>
            <person name="Roach M.J."/>
            <person name="Johnson D.L."/>
            <person name="Bohlmann J."/>
            <person name="van Vuuren H.J."/>
            <person name="Jones S.J."/>
            <person name="Pretorius I.S."/>
            <person name="Schmidt S.A."/>
            <person name="Borneman A.R."/>
        </authorList>
    </citation>
    <scope>NUCLEOTIDE SEQUENCE [LARGE SCALE GENOMIC DNA]</scope>
    <source>
        <strain evidence="3">cv. Chardonnay</strain>
        <tissue evidence="2">Leaf</tissue>
    </source>
</reference>
<protein>
    <submittedName>
        <fullName evidence="2">Uncharacterized protein</fullName>
    </submittedName>
</protein>
<evidence type="ECO:0000256" key="1">
    <source>
        <dbReference type="SAM" id="MobiDB-lite"/>
    </source>
</evidence>
<evidence type="ECO:0000313" key="3">
    <source>
        <dbReference type="Proteomes" id="UP000288805"/>
    </source>
</evidence>
<comment type="caution">
    <text evidence="2">The sequence shown here is derived from an EMBL/GenBank/DDBJ whole genome shotgun (WGS) entry which is preliminary data.</text>
</comment>
<proteinExistence type="predicted"/>
<accession>A0A438FHL3</accession>
<feature type="compositionally biased region" description="Polar residues" evidence="1">
    <location>
        <begin position="80"/>
        <end position="91"/>
    </location>
</feature>
<dbReference type="Proteomes" id="UP000288805">
    <property type="component" value="Unassembled WGS sequence"/>
</dbReference>